<dbReference type="EMBL" id="KY769270">
    <property type="protein sequence ID" value="ARB11028.1"/>
    <property type="molecule type" value="Genomic_DNA"/>
</dbReference>
<evidence type="ECO:0000313" key="1">
    <source>
        <dbReference type="EMBL" id="ARB11028.1"/>
    </source>
</evidence>
<dbReference type="Proteomes" id="UP000430332">
    <property type="component" value="Segment"/>
</dbReference>
<evidence type="ECO:0000313" key="2">
    <source>
        <dbReference type="Proteomes" id="UP000430332"/>
    </source>
</evidence>
<reference evidence="1 2" key="1">
    <citation type="submission" date="2017-03" db="EMBL/GenBank/DDBJ databases">
        <title>Isolation and genomic, phenotypic and morphological characterization of the first Podoviridae lytic bacteriophages (phi)A38 and (phi)A41 infecting Pectobacterium wasabiae.</title>
        <authorList>
            <person name="Czajkowski R."/>
            <person name="Smolarska A."/>
            <person name="Rabalski L."/>
            <person name="Narajczyk M."/>
        </authorList>
    </citation>
    <scope>NUCLEOTIDE SEQUENCE [LARGE SCALE GENOMIC DNA]</scope>
</reference>
<name>A0A678NUA0_9CAUD</name>
<sequence length="83" mass="8877">MKKVIALLTACVVFALAGCTDANQAALFSYGSKTSVECWSGGQKIFTDESTGKVTIDQSGIYYKSVKTGNLVHTYADCIISQE</sequence>
<dbReference type="PROSITE" id="PS51257">
    <property type="entry name" value="PROKAR_LIPOPROTEIN"/>
    <property type="match status" value="1"/>
</dbReference>
<proteinExistence type="predicted"/>
<protein>
    <submittedName>
        <fullName evidence="1">Putative lipoprotein</fullName>
    </submittedName>
</protein>
<keyword evidence="2" id="KW-1185">Reference proteome</keyword>
<keyword evidence="1" id="KW-0449">Lipoprotein</keyword>
<organism evidence="1 2">
    <name type="scientific">Pectobacterium phage phiA41</name>
    <dbReference type="NCBI Taxonomy" id="1965354"/>
    <lineage>
        <taxon>Viruses</taxon>
        <taxon>Duplodnaviria</taxon>
        <taxon>Heunggongvirae</taxon>
        <taxon>Uroviricota</taxon>
        <taxon>Caudoviricetes</taxon>
        <taxon>Schitoviridae</taxon>
        <taxon>Cbunavirus</taxon>
        <taxon>Cbunavirus A41</taxon>
    </lineage>
</organism>
<gene>
    <name evidence="1" type="ORF">B4963_0047</name>
</gene>
<accession>A0A678NUA0</accession>